<evidence type="ECO:0000313" key="4">
    <source>
        <dbReference type="Proteomes" id="UP000565441"/>
    </source>
</evidence>
<dbReference type="Proteomes" id="UP000565441">
    <property type="component" value="Unassembled WGS sequence"/>
</dbReference>
<feature type="compositionally biased region" description="Basic and acidic residues" evidence="1">
    <location>
        <begin position="285"/>
        <end position="294"/>
    </location>
</feature>
<reference evidence="3 4" key="1">
    <citation type="journal article" date="2020" name="ISME J.">
        <title>Uncovering the hidden diversity of litter-decomposition mechanisms in mushroom-forming fungi.</title>
        <authorList>
            <person name="Floudas D."/>
            <person name="Bentzer J."/>
            <person name="Ahren D."/>
            <person name="Johansson T."/>
            <person name="Persson P."/>
            <person name="Tunlid A."/>
        </authorList>
    </citation>
    <scope>NUCLEOTIDE SEQUENCE [LARGE SCALE GENOMIC DNA]</scope>
    <source>
        <strain evidence="3 4">CBS 661.87</strain>
    </source>
</reference>
<dbReference type="OrthoDB" id="3003917at2759"/>
<feature type="compositionally biased region" description="Basic residues" evidence="1">
    <location>
        <begin position="340"/>
        <end position="351"/>
    </location>
</feature>
<dbReference type="Pfam" id="PF08639">
    <property type="entry name" value="Sld3_STD"/>
    <property type="match status" value="1"/>
</dbReference>
<proteinExistence type="predicted"/>
<feature type="region of interest" description="Disordered" evidence="1">
    <location>
        <begin position="223"/>
        <end position="472"/>
    </location>
</feature>
<sequence>MALKLLVPSLLRVPSDSADHSAPHTYLKPLLQTARSASKKYNLELPQILSNGGGAGEIEETVMWYALSYETADEDVWTRTTAIGEGPWVDDKWRSKWLERMERREYQIQILLYLLELSLPGPPLPPPSPSPEKGKGKGKGKIAQEEINIGRPPEECLEIFMDKLSMWQLMEGLENVAKPLDTSFKEKPLDWIQTFFEEVVKPQFETQLPELCTLMRSKIFPQSLFSSPSSGSSTRSPSSSSSSRATSPARQPSPAPSNNNNTSSKARLLVRDCDRSRSLSVSLAQERERERERSVTTLVPKKRVLNREVSMSRAFKPNSKARPSQEEEEAEEGENVSKAGARRKGGQRMRGAKKEPTTTTKDEGVLLVEATPTRPKFARSQSSFLVNEIADGTGTRSRTRSFSFQASLGTKDDDTDDDIDNGGDEDEDEWRLPGSSSPGVLPLKRGRHRHVGDAQAAGVLVDCTPTKRSRLR</sequence>
<organism evidence="3 4">
    <name type="scientific">Tricholomella constricta</name>
    <dbReference type="NCBI Taxonomy" id="117010"/>
    <lineage>
        <taxon>Eukaryota</taxon>
        <taxon>Fungi</taxon>
        <taxon>Dikarya</taxon>
        <taxon>Basidiomycota</taxon>
        <taxon>Agaricomycotina</taxon>
        <taxon>Agaricomycetes</taxon>
        <taxon>Agaricomycetidae</taxon>
        <taxon>Agaricales</taxon>
        <taxon>Tricholomatineae</taxon>
        <taxon>Lyophyllaceae</taxon>
        <taxon>Tricholomella</taxon>
    </lineage>
</organism>
<name>A0A8H5LW87_9AGAR</name>
<dbReference type="Gene3D" id="1.20.58.2130">
    <property type="match status" value="1"/>
</dbReference>
<feature type="compositionally biased region" description="Acidic residues" evidence="1">
    <location>
        <begin position="413"/>
        <end position="429"/>
    </location>
</feature>
<feature type="compositionally biased region" description="Basic and acidic residues" evidence="1">
    <location>
        <begin position="352"/>
        <end position="364"/>
    </location>
</feature>
<dbReference type="EMBL" id="JAACJP010000043">
    <property type="protein sequence ID" value="KAF5372305.1"/>
    <property type="molecule type" value="Genomic_DNA"/>
</dbReference>
<feature type="compositionally biased region" description="Low complexity" evidence="1">
    <location>
        <begin position="226"/>
        <end position="264"/>
    </location>
</feature>
<keyword evidence="4" id="KW-1185">Reference proteome</keyword>
<protein>
    <recommendedName>
        <fullName evidence="2">DNA replication regulator Sld3 C-terminal domain-containing protein</fullName>
    </recommendedName>
</protein>
<accession>A0A8H5LW87</accession>
<feature type="domain" description="DNA replication regulator Sld3 C-terminal" evidence="2">
    <location>
        <begin position="98"/>
        <end position="321"/>
    </location>
</feature>
<comment type="caution">
    <text evidence="3">The sequence shown here is derived from an EMBL/GenBank/DDBJ whole genome shotgun (WGS) entry which is preliminary data.</text>
</comment>
<gene>
    <name evidence="3" type="ORF">D9615_009315</name>
</gene>
<dbReference type="AlphaFoldDB" id="A0A8H5LW87"/>
<dbReference type="InterPro" id="IPR013948">
    <property type="entry name" value="DNA_replication_reg_Sld3_C"/>
</dbReference>
<feature type="compositionally biased region" description="Polar residues" evidence="1">
    <location>
        <begin position="394"/>
        <end position="408"/>
    </location>
</feature>
<evidence type="ECO:0000313" key="3">
    <source>
        <dbReference type="EMBL" id="KAF5372305.1"/>
    </source>
</evidence>
<evidence type="ECO:0000256" key="1">
    <source>
        <dbReference type="SAM" id="MobiDB-lite"/>
    </source>
</evidence>
<evidence type="ECO:0000259" key="2">
    <source>
        <dbReference type="Pfam" id="PF08639"/>
    </source>
</evidence>